<dbReference type="Proteomes" id="UP000053611">
    <property type="component" value="Unassembled WGS sequence"/>
</dbReference>
<gene>
    <name evidence="2" type="ORF">CC85DRAFT_164191</name>
</gene>
<feature type="region of interest" description="Disordered" evidence="1">
    <location>
        <begin position="241"/>
        <end position="382"/>
    </location>
</feature>
<feature type="compositionally biased region" description="Basic residues" evidence="1">
    <location>
        <begin position="363"/>
        <end position="380"/>
    </location>
</feature>
<evidence type="ECO:0000313" key="2">
    <source>
        <dbReference type="EMBL" id="KLT40071.1"/>
    </source>
</evidence>
<protein>
    <submittedName>
        <fullName evidence="2">Uncharacterized protein</fullName>
    </submittedName>
</protein>
<organism evidence="2 3">
    <name type="scientific">Cutaneotrichosporon oleaginosum</name>
    <dbReference type="NCBI Taxonomy" id="879819"/>
    <lineage>
        <taxon>Eukaryota</taxon>
        <taxon>Fungi</taxon>
        <taxon>Dikarya</taxon>
        <taxon>Basidiomycota</taxon>
        <taxon>Agaricomycotina</taxon>
        <taxon>Tremellomycetes</taxon>
        <taxon>Trichosporonales</taxon>
        <taxon>Trichosporonaceae</taxon>
        <taxon>Cutaneotrichosporon</taxon>
    </lineage>
</organism>
<dbReference type="EMBL" id="KQ087242">
    <property type="protein sequence ID" value="KLT40071.1"/>
    <property type="molecule type" value="Genomic_DNA"/>
</dbReference>
<accession>A0A0J0XG87</accession>
<name>A0A0J0XG87_9TREE</name>
<evidence type="ECO:0000313" key="3">
    <source>
        <dbReference type="Proteomes" id="UP000053611"/>
    </source>
</evidence>
<reference evidence="2 3" key="1">
    <citation type="submission" date="2015-03" db="EMBL/GenBank/DDBJ databases">
        <title>Genomics and transcriptomics of the oil-accumulating basidiomycete yeast T. oleaginosus allow insights into substrate utilization and the diverse evolutionary trajectories of mating systems in fungi.</title>
        <authorList>
            <consortium name="DOE Joint Genome Institute"/>
            <person name="Kourist R."/>
            <person name="Kracht O."/>
            <person name="Bracharz F."/>
            <person name="Lipzen A."/>
            <person name="Nolan M."/>
            <person name="Ohm R."/>
            <person name="Grigoriev I."/>
            <person name="Sun S."/>
            <person name="Heitman J."/>
            <person name="Bruck T."/>
            <person name="Nowrousian M."/>
        </authorList>
    </citation>
    <scope>NUCLEOTIDE SEQUENCE [LARGE SCALE GENOMIC DNA]</scope>
    <source>
        <strain evidence="2 3">IBC0246</strain>
    </source>
</reference>
<dbReference type="RefSeq" id="XP_018276562.1">
    <property type="nucleotide sequence ID" value="XM_018419673.1"/>
</dbReference>
<sequence length="574" mass="63619">MARKCGMILNLAFPPDTDMAESPSWDGRSEPRTRTLMPCQLHASGLAALADLGDQLLLGSINLIICFRQSVQARFRCNRINHSECSASREPVGAAAEARIALFNRPASHHTGLRSNANEPRLAEAPRGTRYRGTEVIAIVIDLAADRFRALHSDGLVGRPILATPESLAKSGGAPRQQDGHLHCDRCDWSLWFTPRHVPRVPHRRAALGPVLSSFPPPSLRPARANHSHYSVARIAPPLPSSHASGASHHGGAPAPSIYHGLVHSSPSTPSRHPRPHPRPSPPTVSSAPARPPLAHLSRAPDLSPPRPRRPRRAPHAASLLFLQPPPPHRRAAAARGLPDDRRYAVRARRRDGYREHSLGAGTRRRRGRSLLPARGRRQGPRLGIFRREARRERLRLAQRPRRRLVRGLPRCAGRLLGRLHAPFRTCGAARARRRRLLGAVRRWRARLRARTRGARRARDPAHGEHHRARSGRDPLAAPARPGCAERAQRVPAVGVEEVGRERARAEDPVQDARAAHARMDRVFGGRRRGRVRLAAARARDRRPAVVDRRHRHGLCRRTHRRAHGAPRGCQGPA</sequence>
<feature type="region of interest" description="Disordered" evidence="1">
    <location>
        <begin position="450"/>
        <end position="492"/>
    </location>
</feature>
<dbReference type="GeneID" id="28980276"/>
<dbReference type="AlphaFoldDB" id="A0A0J0XG87"/>
<proteinExistence type="predicted"/>
<feature type="compositionally biased region" description="Low complexity" evidence="1">
    <location>
        <begin position="241"/>
        <end position="271"/>
    </location>
</feature>
<keyword evidence="3" id="KW-1185">Reference proteome</keyword>
<evidence type="ECO:0000256" key="1">
    <source>
        <dbReference type="SAM" id="MobiDB-lite"/>
    </source>
</evidence>